<evidence type="ECO:0000256" key="1">
    <source>
        <dbReference type="SAM" id="MobiDB-lite"/>
    </source>
</evidence>
<dbReference type="InterPro" id="IPR050742">
    <property type="entry name" value="Helicase_Restrict-Modif_Enz"/>
</dbReference>
<keyword evidence="3" id="KW-0347">Helicase</keyword>
<keyword evidence="3" id="KW-0378">Hydrolase</keyword>
<keyword evidence="3" id="KW-0067">ATP-binding</keyword>
<dbReference type="AlphaFoldDB" id="A0A6M3L4S7"/>
<dbReference type="PANTHER" id="PTHR47396">
    <property type="entry name" value="TYPE I RESTRICTION ENZYME ECOKI R PROTEIN"/>
    <property type="match status" value="1"/>
</dbReference>
<evidence type="ECO:0000259" key="2">
    <source>
        <dbReference type="PROSITE" id="PS51194"/>
    </source>
</evidence>
<feature type="region of interest" description="Disordered" evidence="1">
    <location>
        <begin position="288"/>
        <end position="307"/>
    </location>
</feature>
<dbReference type="PANTHER" id="PTHR47396:SF1">
    <property type="entry name" value="ATP-DEPENDENT HELICASE IRC3-RELATED"/>
    <property type="match status" value="1"/>
</dbReference>
<protein>
    <submittedName>
        <fullName evidence="3">Putative helicase</fullName>
    </submittedName>
</protein>
<dbReference type="Pfam" id="PF00271">
    <property type="entry name" value="Helicase_C"/>
    <property type="match status" value="1"/>
</dbReference>
<dbReference type="GO" id="GO:0004386">
    <property type="term" value="F:helicase activity"/>
    <property type="evidence" value="ECO:0007669"/>
    <property type="project" value="UniProtKB-KW"/>
</dbReference>
<feature type="domain" description="Helicase C-terminal" evidence="2">
    <location>
        <begin position="142"/>
        <end position="297"/>
    </location>
</feature>
<organism evidence="3">
    <name type="scientific">viral metagenome</name>
    <dbReference type="NCBI Taxonomy" id="1070528"/>
    <lineage>
        <taxon>unclassified sequences</taxon>
        <taxon>metagenomes</taxon>
        <taxon>organismal metagenomes</taxon>
    </lineage>
</organism>
<feature type="compositionally biased region" description="Basic and acidic residues" evidence="1">
    <location>
        <begin position="291"/>
        <end position="304"/>
    </location>
</feature>
<keyword evidence="3" id="KW-0547">Nucleotide-binding</keyword>
<dbReference type="Gene3D" id="3.40.50.300">
    <property type="entry name" value="P-loop containing nucleotide triphosphate hydrolases"/>
    <property type="match status" value="1"/>
</dbReference>
<accession>A0A6M3L4S7</accession>
<proteinExistence type="predicted"/>
<gene>
    <name evidence="3" type="ORF">MM415B02488_0005</name>
</gene>
<name>A0A6M3L4S7_9ZZZZ</name>
<dbReference type="PROSITE" id="PS51194">
    <property type="entry name" value="HELICASE_CTER"/>
    <property type="match status" value="1"/>
</dbReference>
<dbReference type="InterPro" id="IPR001650">
    <property type="entry name" value="Helicase_C-like"/>
</dbReference>
<dbReference type="InterPro" id="IPR027417">
    <property type="entry name" value="P-loop_NTPase"/>
</dbReference>
<dbReference type="GO" id="GO:0005829">
    <property type="term" value="C:cytosol"/>
    <property type="evidence" value="ECO:0007669"/>
    <property type="project" value="TreeGrafter"/>
</dbReference>
<evidence type="ECO:0000313" key="3">
    <source>
        <dbReference type="EMBL" id="QJA89867.1"/>
    </source>
</evidence>
<reference evidence="3" key="1">
    <citation type="submission" date="2020-03" db="EMBL/GenBank/DDBJ databases">
        <title>The deep terrestrial virosphere.</title>
        <authorList>
            <person name="Holmfeldt K."/>
            <person name="Nilsson E."/>
            <person name="Simone D."/>
            <person name="Lopez-Fernandez M."/>
            <person name="Wu X."/>
            <person name="de Brujin I."/>
            <person name="Lundin D."/>
            <person name="Andersson A."/>
            <person name="Bertilsson S."/>
            <person name="Dopson M."/>
        </authorList>
    </citation>
    <scope>NUCLEOTIDE SEQUENCE</scope>
    <source>
        <strain evidence="3">MM415B02488</strain>
    </source>
</reference>
<sequence>MDEKRTISREFSTKRYILILDEFHHVEEGGEWFKAMAPIVEQAKYLVLMTGTIERGDGSKIAYLEYKNDSPHLSGGSGVYIKYGRAEALKEKAVLPLTFFLSDGFVEWEDRQGQRQSGVLSSRVRDSSAALFTALDTDFADELMRAGVEHWEQYGRKLLIVTANIEHAGRFWLGLKREGYYSKIATSHESRLAMKNIKEFKHGRLDILVTIAMAYEGLDVPEITHIICLTHIRSVPWIEQMIARAVRIDRAAGPYESQRGYIFAPDDFLFRSVVSRIEAEQLPIAVASSTQDERNGEGEGERRPGIIPLGSKITSQREVSLGEAVENTGSYPSSVVKTVKEKEEELLSAINSHVCQFAFLNRYKPERINAEIKAHFGSSRREMSEKVLRDCFDWVLWAYPIAGRSTVTNVSLGRGRGERVPVKAVSWEGE</sequence>
<dbReference type="EMBL" id="MT142874">
    <property type="protein sequence ID" value="QJA89867.1"/>
    <property type="molecule type" value="Genomic_DNA"/>
</dbReference>
<dbReference type="SUPFAM" id="SSF52540">
    <property type="entry name" value="P-loop containing nucleoside triphosphate hydrolases"/>
    <property type="match status" value="1"/>
</dbReference>